<protein>
    <recommendedName>
        <fullName evidence="4">Diacylglycerol O-acyltransferase</fullName>
    </recommendedName>
</protein>
<keyword evidence="1" id="KW-1133">Transmembrane helix</keyword>
<evidence type="ECO:0000313" key="2">
    <source>
        <dbReference type="EMBL" id="CAL8148634.1"/>
    </source>
</evidence>
<evidence type="ECO:0000313" key="3">
    <source>
        <dbReference type="Proteomes" id="UP001642540"/>
    </source>
</evidence>
<evidence type="ECO:0008006" key="4">
    <source>
        <dbReference type="Google" id="ProtNLM"/>
    </source>
</evidence>
<keyword evidence="1" id="KW-0812">Transmembrane</keyword>
<keyword evidence="3" id="KW-1185">Reference proteome</keyword>
<gene>
    <name evidence="2" type="ORF">ODALV1_LOCUS31483</name>
</gene>
<feature type="transmembrane region" description="Helical" evidence="1">
    <location>
        <begin position="12"/>
        <end position="31"/>
    </location>
</feature>
<dbReference type="EMBL" id="CAXLJM020000173">
    <property type="protein sequence ID" value="CAL8148634.1"/>
    <property type="molecule type" value="Genomic_DNA"/>
</dbReference>
<dbReference type="Proteomes" id="UP001642540">
    <property type="component" value="Unassembled WGS sequence"/>
</dbReference>
<organism evidence="2 3">
    <name type="scientific">Orchesella dallaii</name>
    <dbReference type="NCBI Taxonomy" id="48710"/>
    <lineage>
        <taxon>Eukaryota</taxon>
        <taxon>Metazoa</taxon>
        <taxon>Ecdysozoa</taxon>
        <taxon>Arthropoda</taxon>
        <taxon>Hexapoda</taxon>
        <taxon>Collembola</taxon>
        <taxon>Entomobryomorpha</taxon>
        <taxon>Entomobryoidea</taxon>
        <taxon>Orchesellidae</taxon>
        <taxon>Orchesellinae</taxon>
        <taxon>Orchesella</taxon>
    </lineage>
</organism>
<comment type="caution">
    <text evidence="2">The sequence shown here is derived from an EMBL/GenBank/DDBJ whole genome shotgun (WGS) entry which is preliminary data.</text>
</comment>
<reference evidence="2 3" key="1">
    <citation type="submission" date="2024-08" db="EMBL/GenBank/DDBJ databases">
        <authorList>
            <person name="Cucini C."/>
            <person name="Frati F."/>
        </authorList>
    </citation>
    <scope>NUCLEOTIDE SEQUENCE [LARGE SCALE GENOMIC DNA]</scope>
</reference>
<accession>A0ABP1SAY9</accession>
<sequence length="484" mass="55339">MNQLSKLQRSLELLQIILIFIFIILLPLIWVPCYIYRLLIILLAKTQPKIFGKIFSFADAFLDEDFARYPPKSSIITTMLIQGNLSVDWLRQHFDNSVLQSKLGKSLRYPELQQYPVNFLGQRFWKWDSKFKIETHIKEETPTSMISCNNNSLEFDLATIHEELLNKPFQKEASPWELLLFPSGQQETLLVLRLHHVLGDAKSILKLLVECLGGQPLETALPHQIQLSPWEKFLSTLLLPINYTFYLFQLGECAITSHFHPWKVSHFNENSSKLVVGLSEQLPLTKLKKTAKEKEVTTSSLLLSIITRSIQTCFPHNNQKIDLGIGYILPKPLHPPFYLSNHVHMGMLHLPMLTSNKNLNLNECHRRFLHLKKSELFKYTDFTAFQLGTLPNPLRNIVARNFYSASGVTNIAGEKQGFSLGNGGSWSCSQMSMSVGTLPGGAGLIFCIFSYKEDIQVAIIANENIMNKEEAKKLANQIEIQFYK</sequence>
<keyword evidence="1" id="KW-0472">Membrane</keyword>
<proteinExistence type="predicted"/>
<evidence type="ECO:0000256" key="1">
    <source>
        <dbReference type="SAM" id="Phobius"/>
    </source>
</evidence>
<name>A0ABP1SAY9_9HEXA</name>